<evidence type="ECO:0000259" key="1">
    <source>
        <dbReference type="Pfam" id="PF01012"/>
    </source>
</evidence>
<dbReference type="InterPro" id="IPR012255">
    <property type="entry name" value="ETF_b"/>
</dbReference>
<name>X1GF49_9ZZZZ</name>
<dbReference type="EMBL" id="BARU01008361">
    <property type="protein sequence ID" value="GAH40239.1"/>
    <property type="molecule type" value="Genomic_DNA"/>
</dbReference>
<dbReference type="InterPro" id="IPR014730">
    <property type="entry name" value="ETF_a/b_N"/>
</dbReference>
<dbReference type="InterPro" id="IPR014729">
    <property type="entry name" value="Rossmann-like_a/b/a_fold"/>
</dbReference>
<feature type="domain" description="Electron transfer flavoprotein alpha/beta-subunit N-terminal" evidence="1">
    <location>
        <begin position="2"/>
        <end position="92"/>
    </location>
</feature>
<gene>
    <name evidence="2" type="ORF">S03H2_16373</name>
</gene>
<reference evidence="2" key="1">
    <citation type="journal article" date="2014" name="Front. Microbiol.">
        <title>High frequency of phylogenetically diverse reductive dehalogenase-homologous genes in deep subseafloor sedimentary metagenomes.</title>
        <authorList>
            <person name="Kawai M."/>
            <person name="Futagami T."/>
            <person name="Toyoda A."/>
            <person name="Takaki Y."/>
            <person name="Nishi S."/>
            <person name="Hori S."/>
            <person name="Arai W."/>
            <person name="Tsubouchi T."/>
            <person name="Morono Y."/>
            <person name="Uchiyama I."/>
            <person name="Ito T."/>
            <person name="Fujiyama A."/>
            <person name="Inagaki F."/>
            <person name="Takami H."/>
        </authorList>
    </citation>
    <scope>NUCLEOTIDE SEQUENCE</scope>
    <source>
        <strain evidence="2">Expedition CK06-06</strain>
    </source>
</reference>
<dbReference type="PANTHER" id="PTHR21294">
    <property type="entry name" value="ELECTRON TRANSFER FLAVOPROTEIN BETA-SUBUNIT"/>
    <property type="match status" value="1"/>
</dbReference>
<comment type="caution">
    <text evidence="2">The sequence shown here is derived from an EMBL/GenBank/DDBJ whole genome shotgun (WGS) entry which is preliminary data.</text>
</comment>
<protein>
    <recommendedName>
        <fullName evidence="1">Electron transfer flavoprotein alpha/beta-subunit N-terminal domain-containing protein</fullName>
    </recommendedName>
</protein>
<organism evidence="2">
    <name type="scientific">marine sediment metagenome</name>
    <dbReference type="NCBI Taxonomy" id="412755"/>
    <lineage>
        <taxon>unclassified sequences</taxon>
        <taxon>metagenomes</taxon>
        <taxon>ecological metagenomes</taxon>
    </lineage>
</organism>
<dbReference type="SUPFAM" id="SSF52402">
    <property type="entry name" value="Adenine nucleotide alpha hydrolases-like"/>
    <property type="match status" value="1"/>
</dbReference>
<sequence>AQQPVDLVVCGRQAIDGDTAQVPPQTAEKLGWPQVTYVECVEEAAGGRLRARRNTGEGAERVECPLPCLLTVTDQAPAARPPSAKRIMAVKKARSRAEIEGEMPDPAQARARAEALQARGLLITQWDLEDISADLAWCGRDGSPTKVKRIQSVVLKGSGFKKVEPTEEAIATMVHELIEDHTIG</sequence>
<dbReference type="Gene3D" id="3.40.50.620">
    <property type="entry name" value="HUPs"/>
    <property type="match status" value="1"/>
</dbReference>
<accession>X1GF49</accession>
<feature type="non-terminal residue" evidence="2">
    <location>
        <position position="1"/>
    </location>
</feature>
<evidence type="ECO:0000313" key="2">
    <source>
        <dbReference type="EMBL" id="GAH40239.1"/>
    </source>
</evidence>
<dbReference type="Pfam" id="PF01012">
    <property type="entry name" value="ETF"/>
    <property type="match status" value="1"/>
</dbReference>
<proteinExistence type="predicted"/>
<dbReference type="AlphaFoldDB" id="X1GF49"/>
<dbReference type="GO" id="GO:0009055">
    <property type="term" value="F:electron transfer activity"/>
    <property type="evidence" value="ECO:0007669"/>
    <property type="project" value="InterPro"/>
</dbReference>
<dbReference type="PANTHER" id="PTHR21294:SF17">
    <property type="entry name" value="PROTEIN FIXA"/>
    <property type="match status" value="1"/>
</dbReference>